<keyword evidence="2" id="KW-0133">Cell shape</keyword>
<dbReference type="InterPro" id="IPR028082">
    <property type="entry name" value="Peripla_BP_I"/>
</dbReference>
<accession>A0ABV8CNB8</accession>
<protein>
    <submittedName>
        <fullName evidence="10">Penicillin-binding protein activator</fullName>
    </submittedName>
</protein>
<evidence type="ECO:0000313" key="11">
    <source>
        <dbReference type="Proteomes" id="UP001595692"/>
    </source>
</evidence>
<evidence type="ECO:0000256" key="1">
    <source>
        <dbReference type="ARBA" id="ARBA00022729"/>
    </source>
</evidence>
<name>A0ABV8CNB8_9GAMM</name>
<dbReference type="PANTHER" id="PTHR38038:SF1">
    <property type="entry name" value="PENICILLIN-BINDING PROTEIN ACTIVATOR LPOA"/>
    <property type="match status" value="1"/>
</dbReference>
<keyword evidence="7" id="KW-0449">Lipoprotein</keyword>
<sequence length="624" mass="67917">MYCQNKRHSLTHFIPLFLLTLLLAACASTPDNQQPGSSTPPSAFGQLTEKPDWYLQRLAKSDAANRFSWELLAARSLLQSGDVQQASAINQQLIKEAVTPRKIQEQRLFEAMLLQKQKKLTEALQLATDLDLRPLDTDATLAVYQLRAALLASSGDALAAFDNLLLMEPYLTDDAKTGHHQQIRDLLLTIPPGTLRSAITKPAPDVRSGWLELAILIQSANDSALAAQYQQWAQRYPEHPAQSLNLVDSSRQNNDTLPAVATGLPAKTAVLLPLTGPLAQNSAALRNGLLTAYKEAGMQGDIRFYDSYATPIPALYQQLQQDGAQLIIGPLLKDQVEALLALNPSMPVLALNEPDGKVVRTGLFYYSLAPTADAAEAATHIKQENHRLPLVLVPQGAQGQKVADSFSSTWNQLTGSSPVVARFSDRQSLQGVLRQAMGVDTSEQRISEIQNATGQKVFAQAFNRQDIDAIYIYASPLEAGIIRSFIDITQSPFVAPPAYYLSAKGNPGLNNAGVSQSVIGMQVGDMPWMVEPTLPLRDKVMLVWPQQNNDLLRFFAMGYDALMIAANLATLESQALEGLTGRLRLDSQGTVHRELTWHSIEKGTADAPATTTPAAETATQSPQG</sequence>
<feature type="chain" id="PRO_5046202182" evidence="9">
    <location>
        <begin position="28"/>
        <end position="624"/>
    </location>
</feature>
<dbReference type="InterPro" id="IPR007443">
    <property type="entry name" value="LpoA"/>
</dbReference>
<comment type="caution">
    <text evidence="10">The sequence shown here is derived from an EMBL/GenBank/DDBJ whole genome shotgun (WGS) entry which is preliminary data.</text>
</comment>
<organism evidence="10 11">
    <name type="scientific">Pseudaeromonas sharmana</name>
    <dbReference type="NCBI Taxonomy" id="328412"/>
    <lineage>
        <taxon>Bacteria</taxon>
        <taxon>Pseudomonadati</taxon>
        <taxon>Pseudomonadota</taxon>
        <taxon>Gammaproteobacteria</taxon>
        <taxon>Aeromonadales</taxon>
        <taxon>Aeromonadaceae</taxon>
        <taxon>Pseudaeromonas</taxon>
    </lineage>
</organism>
<dbReference type="PANTHER" id="PTHR38038">
    <property type="entry name" value="PENICILLIN-BINDING PROTEIN ACTIVATOR LPOA"/>
    <property type="match status" value="1"/>
</dbReference>
<dbReference type="Pfam" id="PF04348">
    <property type="entry name" value="LppC"/>
    <property type="match status" value="1"/>
</dbReference>
<evidence type="ECO:0000313" key="10">
    <source>
        <dbReference type="EMBL" id="MFC3913326.1"/>
    </source>
</evidence>
<evidence type="ECO:0000256" key="7">
    <source>
        <dbReference type="ARBA" id="ARBA00023288"/>
    </source>
</evidence>
<dbReference type="CDD" id="cd06339">
    <property type="entry name" value="PBP1_YraM_LppC_lipoprotein-like"/>
    <property type="match status" value="1"/>
</dbReference>
<keyword evidence="6" id="KW-0998">Cell outer membrane</keyword>
<evidence type="ECO:0000256" key="3">
    <source>
        <dbReference type="ARBA" id="ARBA00022984"/>
    </source>
</evidence>
<feature type="compositionally biased region" description="Low complexity" evidence="8">
    <location>
        <begin position="605"/>
        <end position="624"/>
    </location>
</feature>
<evidence type="ECO:0000256" key="2">
    <source>
        <dbReference type="ARBA" id="ARBA00022960"/>
    </source>
</evidence>
<dbReference type="InterPro" id="IPR011990">
    <property type="entry name" value="TPR-like_helical_dom_sf"/>
</dbReference>
<feature type="region of interest" description="Disordered" evidence="8">
    <location>
        <begin position="601"/>
        <end position="624"/>
    </location>
</feature>
<dbReference type="Gene3D" id="1.25.40.650">
    <property type="match status" value="1"/>
</dbReference>
<keyword evidence="4" id="KW-0472">Membrane</keyword>
<evidence type="ECO:0000256" key="9">
    <source>
        <dbReference type="SAM" id="SignalP"/>
    </source>
</evidence>
<reference evidence="11" key="1">
    <citation type="journal article" date="2019" name="Int. J. Syst. Evol. Microbiol.">
        <title>The Global Catalogue of Microorganisms (GCM) 10K type strain sequencing project: providing services to taxonomists for standard genome sequencing and annotation.</title>
        <authorList>
            <consortium name="The Broad Institute Genomics Platform"/>
            <consortium name="The Broad Institute Genome Sequencing Center for Infectious Disease"/>
            <person name="Wu L."/>
            <person name="Ma J."/>
        </authorList>
    </citation>
    <scope>NUCLEOTIDE SEQUENCE [LARGE SCALE GENOMIC DNA]</scope>
    <source>
        <strain evidence="11">CCUG 54939</strain>
    </source>
</reference>
<gene>
    <name evidence="10" type="ORF">ACFOSS_07605</name>
</gene>
<dbReference type="EMBL" id="JBHSAF010000006">
    <property type="protein sequence ID" value="MFC3913326.1"/>
    <property type="molecule type" value="Genomic_DNA"/>
</dbReference>
<keyword evidence="3" id="KW-0573">Peptidoglycan synthesis</keyword>
<proteinExistence type="predicted"/>
<dbReference type="Gene3D" id="1.25.40.10">
    <property type="entry name" value="Tetratricopeptide repeat domain"/>
    <property type="match status" value="1"/>
</dbReference>
<dbReference type="Gene3D" id="3.40.50.2300">
    <property type="match status" value="2"/>
</dbReference>
<dbReference type="PROSITE" id="PS51257">
    <property type="entry name" value="PROKAR_LIPOPROTEIN"/>
    <property type="match status" value="1"/>
</dbReference>
<evidence type="ECO:0000256" key="4">
    <source>
        <dbReference type="ARBA" id="ARBA00023136"/>
    </source>
</evidence>
<dbReference type="Proteomes" id="UP001595692">
    <property type="component" value="Unassembled WGS sequence"/>
</dbReference>
<keyword evidence="1 9" id="KW-0732">Signal</keyword>
<keyword evidence="11" id="KW-1185">Reference proteome</keyword>
<feature type="signal peptide" evidence="9">
    <location>
        <begin position="1"/>
        <end position="27"/>
    </location>
</feature>
<evidence type="ECO:0000256" key="8">
    <source>
        <dbReference type="SAM" id="MobiDB-lite"/>
    </source>
</evidence>
<dbReference type="RefSeq" id="WP_377151605.1">
    <property type="nucleotide sequence ID" value="NZ_JBHSAF010000006.1"/>
</dbReference>
<evidence type="ECO:0000256" key="6">
    <source>
        <dbReference type="ARBA" id="ARBA00023237"/>
    </source>
</evidence>
<keyword evidence="5" id="KW-0564">Palmitate</keyword>
<dbReference type="SUPFAM" id="SSF53822">
    <property type="entry name" value="Periplasmic binding protein-like I"/>
    <property type="match status" value="1"/>
</dbReference>
<evidence type="ECO:0000256" key="5">
    <source>
        <dbReference type="ARBA" id="ARBA00023139"/>
    </source>
</evidence>